<dbReference type="Pfam" id="PF05050">
    <property type="entry name" value="Methyltransf_21"/>
    <property type="match status" value="1"/>
</dbReference>
<proteinExistence type="predicted"/>
<evidence type="ECO:0000313" key="3">
    <source>
        <dbReference type="Proteomes" id="UP001431963"/>
    </source>
</evidence>
<sequence>MKDQQPLPEVIPPQLPRLDRLRFDRPRQMVVAARDLLMHALQQACGGRVSYVQVGAHDGVLADPVHQAALAWGWSGLLIEPHPGYFAALGRNHASNPRMRLVNCAISDVPAMLDLYHPTETAVARLGDYIRGSASLDAERLRGVLERRAARQGLELMGDEIASTAVTVRRLDGLLAETGLADFDLLVIDAEGHEREVLRSFDLSAHGIRAAIVECNQGDMQHEAEYAAMLRAAGFTVLRVHSDLFALHPGRLALSIDQVLMMLGLPQAAGSGD</sequence>
<feature type="domain" description="Methyltransferase FkbM" evidence="1">
    <location>
        <begin position="53"/>
        <end position="235"/>
    </location>
</feature>
<dbReference type="InterPro" id="IPR006342">
    <property type="entry name" value="FkbM_mtfrase"/>
</dbReference>
<dbReference type="PANTHER" id="PTHR34009:SF2">
    <property type="entry name" value="PROTEIN STAR"/>
    <property type="match status" value="1"/>
</dbReference>
<reference evidence="2" key="1">
    <citation type="submission" date="2024-02" db="EMBL/GenBank/DDBJ databases">
        <title>Genome sequences of strain Gemmobacter sp. JM10B15.</title>
        <authorList>
            <person name="Zhang M."/>
        </authorList>
    </citation>
    <scope>NUCLEOTIDE SEQUENCE</scope>
    <source>
        <strain evidence="2">JM10B15</strain>
    </source>
</reference>
<dbReference type="RefSeq" id="WP_335424498.1">
    <property type="nucleotide sequence ID" value="NZ_JBALHR010000010.1"/>
</dbReference>
<accession>A0ABU8BXN9</accession>
<comment type="caution">
    <text evidence="2">The sequence shown here is derived from an EMBL/GenBank/DDBJ whole genome shotgun (WGS) entry which is preliminary data.</text>
</comment>
<protein>
    <submittedName>
        <fullName evidence="2">FkbM family methyltransferase</fullName>
    </submittedName>
</protein>
<dbReference type="Gene3D" id="3.40.50.150">
    <property type="entry name" value="Vaccinia Virus protein VP39"/>
    <property type="match status" value="1"/>
</dbReference>
<dbReference type="GO" id="GO:0008168">
    <property type="term" value="F:methyltransferase activity"/>
    <property type="evidence" value="ECO:0007669"/>
    <property type="project" value="UniProtKB-KW"/>
</dbReference>
<dbReference type="GO" id="GO:0032259">
    <property type="term" value="P:methylation"/>
    <property type="evidence" value="ECO:0007669"/>
    <property type="project" value="UniProtKB-KW"/>
</dbReference>
<gene>
    <name evidence="2" type="ORF">V6590_15035</name>
</gene>
<evidence type="ECO:0000259" key="1">
    <source>
        <dbReference type="Pfam" id="PF05050"/>
    </source>
</evidence>
<dbReference type="InterPro" id="IPR053202">
    <property type="entry name" value="EGF_Rcpt_Signaling_Reg"/>
</dbReference>
<keyword evidence="3" id="KW-1185">Reference proteome</keyword>
<name>A0ABU8BXN9_9RHOB</name>
<dbReference type="SUPFAM" id="SSF53335">
    <property type="entry name" value="S-adenosyl-L-methionine-dependent methyltransferases"/>
    <property type="match status" value="1"/>
</dbReference>
<dbReference type="Proteomes" id="UP001431963">
    <property type="component" value="Unassembled WGS sequence"/>
</dbReference>
<dbReference type="NCBIfam" id="TIGR01444">
    <property type="entry name" value="fkbM_fam"/>
    <property type="match status" value="1"/>
</dbReference>
<dbReference type="PANTHER" id="PTHR34009">
    <property type="entry name" value="PROTEIN STAR"/>
    <property type="match status" value="1"/>
</dbReference>
<organism evidence="2 3">
    <name type="scientific">Gemmobacter denitrificans</name>
    <dbReference type="NCBI Taxonomy" id="3123040"/>
    <lineage>
        <taxon>Bacteria</taxon>
        <taxon>Pseudomonadati</taxon>
        <taxon>Pseudomonadota</taxon>
        <taxon>Alphaproteobacteria</taxon>
        <taxon>Rhodobacterales</taxon>
        <taxon>Paracoccaceae</taxon>
        <taxon>Gemmobacter</taxon>
    </lineage>
</organism>
<keyword evidence="2" id="KW-0808">Transferase</keyword>
<dbReference type="InterPro" id="IPR029063">
    <property type="entry name" value="SAM-dependent_MTases_sf"/>
</dbReference>
<evidence type="ECO:0000313" key="2">
    <source>
        <dbReference type="EMBL" id="MEH7829468.1"/>
    </source>
</evidence>
<dbReference type="EMBL" id="JBALHR010000010">
    <property type="protein sequence ID" value="MEH7829468.1"/>
    <property type="molecule type" value="Genomic_DNA"/>
</dbReference>
<keyword evidence="2" id="KW-0489">Methyltransferase</keyword>